<sequence length="171" mass="19421">MTDEVDDRQLWAALVTAEQESARRRAEFYRHAWSRTEILAKALAGGVWDQAVALEFLDSIPHDVPALLDDLVEHAVSQRWAGLARRAIANADRQRTRPVLRRIVGERLRRAGADEYRRLAELLVEVEDWAMLRVLLQPVADDADPRLPAVRAELTERYGPLCAVPDQRALP</sequence>
<comment type="caution">
    <text evidence="1">The sequence shown here is derived from an EMBL/GenBank/DDBJ whole genome shotgun (WGS) entry which is preliminary data.</text>
</comment>
<dbReference type="Proteomes" id="UP001589894">
    <property type="component" value="Unassembled WGS sequence"/>
</dbReference>
<evidence type="ECO:0000313" key="2">
    <source>
        <dbReference type="Proteomes" id="UP001589894"/>
    </source>
</evidence>
<name>A0ABV6P2C1_9ACTN</name>
<accession>A0ABV6P2C1</accession>
<keyword evidence="2" id="KW-1185">Reference proteome</keyword>
<protein>
    <recommendedName>
        <fullName evidence="3">HEAT repeat domain-containing protein</fullName>
    </recommendedName>
</protein>
<gene>
    <name evidence="1" type="ORF">ACFFHU_23960</name>
</gene>
<reference evidence="1 2" key="1">
    <citation type="submission" date="2024-09" db="EMBL/GenBank/DDBJ databases">
        <authorList>
            <person name="Sun Q."/>
            <person name="Mori K."/>
        </authorList>
    </citation>
    <scope>NUCLEOTIDE SEQUENCE [LARGE SCALE GENOMIC DNA]</scope>
    <source>
        <strain evidence="1 2">TBRC 2205</strain>
    </source>
</reference>
<evidence type="ECO:0008006" key="3">
    <source>
        <dbReference type="Google" id="ProtNLM"/>
    </source>
</evidence>
<proteinExistence type="predicted"/>
<evidence type="ECO:0000313" key="1">
    <source>
        <dbReference type="EMBL" id="MFC0567180.1"/>
    </source>
</evidence>
<dbReference type="RefSeq" id="WP_377342451.1">
    <property type="nucleotide sequence ID" value="NZ_JBHLUE010000019.1"/>
</dbReference>
<dbReference type="EMBL" id="JBHLUE010000019">
    <property type="protein sequence ID" value="MFC0567180.1"/>
    <property type="molecule type" value="Genomic_DNA"/>
</dbReference>
<organism evidence="1 2">
    <name type="scientific">Plantactinospora siamensis</name>
    <dbReference type="NCBI Taxonomy" id="555372"/>
    <lineage>
        <taxon>Bacteria</taxon>
        <taxon>Bacillati</taxon>
        <taxon>Actinomycetota</taxon>
        <taxon>Actinomycetes</taxon>
        <taxon>Micromonosporales</taxon>
        <taxon>Micromonosporaceae</taxon>
        <taxon>Plantactinospora</taxon>
    </lineage>
</organism>